<dbReference type="EMBL" id="JAAGRN010000001">
    <property type="protein sequence ID" value="NDY82032.1"/>
    <property type="molecule type" value="Genomic_DNA"/>
</dbReference>
<organism evidence="5">
    <name type="scientific">Sheuella amnicola</name>
    <dbReference type="NCBI Taxonomy" id="2707330"/>
    <lineage>
        <taxon>Bacteria</taxon>
        <taxon>Pseudomonadati</taxon>
        <taxon>Pseudomonadota</taxon>
        <taxon>Betaproteobacteria</taxon>
        <taxon>Burkholderiales</taxon>
        <taxon>Alcaligenaceae</taxon>
        <taxon>Sheuella</taxon>
    </lineage>
</organism>
<evidence type="ECO:0000256" key="3">
    <source>
        <dbReference type="ARBA" id="ARBA00023239"/>
    </source>
</evidence>
<dbReference type="PANTHER" id="PTHR30502">
    <property type="entry name" value="2-KETO-3-DEOXY-L-RHAMNONATE ALDOLASE"/>
    <property type="match status" value="1"/>
</dbReference>
<dbReference type="RefSeq" id="WP_163651313.1">
    <property type="nucleotide sequence ID" value="NZ_JAAGRN010000001.1"/>
</dbReference>
<sequence>MRENAIRKKLAAGESVINGWLAIPSSYSAEVMGHQGFDSVTVDLQHGMIGMDAALPMFQALSSTSAVPLARVPWNDPAQIMKLLDSGAYGIICPMISTVDDAASFVSSCRYPPKGQRSFGPARALLYGGADYYSGADREIMTLGMIETQAGLDNLDKILSLEGLDGIYIGPNDLALALGSQPKSESDDPVVIQAVAHIRERAKAHGKIAGIFCSSGDAAARRVKEGFQMVTPGNEAALLSTAAKAAIAAIRGVTLPASAAGNGY</sequence>
<dbReference type="Gene3D" id="3.20.20.60">
    <property type="entry name" value="Phosphoenolpyruvate-binding domains"/>
    <property type="match status" value="1"/>
</dbReference>
<comment type="similarity">
    <text evidence="1">Belongs to the HpcH/HpaI aldolase family.</text>
</comment>
<dbReference type="SUPFAM" id="SSF51621">
    <property type="entry name" value="Phosphoenolpyruvate/pyruvate domain"/>
    <property type="match status" value="1"/>
</dbReference>
<evidence type="ECO:0000256" key="1">
    <source>
        <dbReference type="ARBA" id="ARBA00005568"/>
    </source>
</evidence>
<feature type="domain" description="HpcH/HpaI aldolase/citrate lyase" evidence="4">
    <location>
        <begin position="20"/>
        <end position="239"/>
    </location>
</feature>
<proteinExistence type="inferred from homology"/>
<keyword evidence="3" id="KW-0456">Lyase</keyword>
<evidence type="ECO:0000259" key="4">
    <source>
        <dbReference type="Pfam" id="PF03328"/>
    </source>
</evidence>
<dbReference type="GO" id="GO:0046872">
    <property type="term" value="F:metal ion binding"/>
    <property type="evidence" value="ECO:0007669"/>
    <property type="project" value="UniProtKB-KW"/>
</dbReference>
<accession>A0A6B2QVC4</accession>
<dbReference type="AlphaFoldDB" id="A0A6B2QVC4"/>
<reference evidence="5" key="1">
    <citation type="submission" date="2020-02" db="EMBL/GenBank/DDBJ databases">
        <authorList>
            <person name="Chen W.-M."/>
        </authorList>
    </citation>
    <scope>NUCLEOTIDE SEQUENCE</scope>
    <source>
        <strain evidence="5">NBD-18</strain>
    </source>
</reference>
<dbReference type="InterPro" id="IPR040442">
    <property type="entry name" value="Pyrv_kinase-like_dom_sf"/>
</dbReference>
<evidence type="ECO:0000313" key="5">
    <source>
        <dbReference type="EMBL" id="NDY82032.1"/>
    </source>
</evidence>
<keyword evidence="2" id="KW-0479">Metal-binding</keyword>
<comment type="caution">
    <text evidence="5">The sequence shown here is derived from an EMBL/GenBank/DDBJ whole genome shotgun (WGS) entry which is preliminary data.</text>
</comment>
<dbReference type="InterPro" id="IPR015813">
    <property type="entry name" value="Pyrv/PenolPyrv_kinase-like_dom"/>
</dbReference>
<gene>
    <name evidence="5" type="ORF">G3I67_02195</name>
</gene>
<dbReference type="InterPro" id="IPR050251">
    <property type="entry name" value="HpcH-HpaI_aldolase"/>
</dbReference>
<protein>
    <submittedName>
        <fullName evidence="5">2,4-dihydroxyhept-2-ene-1,7-dioic acid aldolase</fullName>
    </submittedName>
</protein>
<name>A0A6B2QVC4_9BURK</name>
<dbReference type="GO" id="GO:0016832">
    <property type="term" value="F:aldehyde-lyase activity"/>
    <property type="evidence" value="ECO:0007669"/>
    <property type="project" value="TreeGrafter"/>
</dbReference>
<dbReference type="InterPro" id="IPR005000">
    <property type="entry name" value="Aldolase/citrate-lyase_domain"/>
</dbReference>
<dbReference type="PANTHER" id="PTHR30502:SF0">
    <property type="entry name" value="PHOSPHOENOLPYRUVATE CARBOXYLASE FAMILY PROTEIN"/>
    <property type="match status" value="1"/>
</dbReference>
<dbReference type="Pfam" id="PF03328">
    <property type="entry name" value="HpcH_HpaI"/>
    <property type="match status" value="1"/>
</dbReference>
<evidence type="ECO:0000256" key="2">
    <source>
        <dbReference type="ARBA" id="ARBA00022723"/>
    </source>
</evidence>
<dbReference type="GO" id="GO:0005737">
    <property type="term" value="C:cytoplasm"/>
    <property type="evidence" value="ECO:0007669"/>
    <property type="project" value="TreeGrafter"/>
</dbReference>